<organism evidence="1 2">
    <name type="scientific">Portunus trituberculatus</name>
    <name type="common">Swimming crab</name>
    <name type="synonym">Neptunus trituberculatus</name>
    <dbReference type="NCBI Taxonomy" id="210409"/>
    <lineage>
        <taxon>Eukaryota</taxon>
        <taxon>Metazoa</taxon>
        <taxon>Ecdysozoa</taxon>
        <taxon>Arthropoda</taxon>
        <taxon>Crustacea</taxon>
        <taxon>Multicrustacea</taxon>
        <taxon>Malacostraca</taxon>
        <taxon>Eumalacostraca</taxon>
        <taxon>Eucarida</taxon>
        <taxon>Decapoda</taxon>
        <taxon>Pleocyemata</taxon>
        <taxon>Brachyura</taxon>
        <taxon>Eubrachyura</taxon>
        <taxon>Portunoidea</taxon>
        <taxon>Portunidae</taxon>
        <taxon>Portuninae</taxon>
        <taxon>Portunus</taxon>
    </lineage>
</organism>
<accession>A0A5B7CFQ2</accession>
<protein>
    <submittedName>
        <fullName evidence="1">Uncharacterized protein</fullName>
    </submittedName>
</protein>
<proteinExistence type="predicted"/>
<reference evidence="1 2" key="1">
    <citation type="submission" date="2019-05" db="EMBL/GenBank/DDBJ databases">
        <title>Another draft genome of Portunus trituberculatus and its Hox gene families provides insights of decapod evolution.</title>
        <authorList>
            <person name="Jeong J.-H."/>
            <person name="Song I."/>
            <person name="Kim S."/>
            <person name="Choi T."/>
            <person name="Kim D."/>
            <person name="Ryu S."/>
            <person name="Kim W."/>
        </authorList>
    </citation>
    <scope>NUCLEOTIDE SEQUENCE [LARGE SCALE GENOMIC DNA]</scope>
    <source>
        <tissue evidence="1">Muscle</tissue>
    </source>
</reference>
<gene>
    <name evidence="1" type="ORF">E2C01_000674</name>
</gene>
<comment type="caution">
    <text evidence="1">The sequence shown here is derived from an EMBL/GenBank/DDBJ whole genome shotgun (WGS) entry which is preliminary data.</text>
</comment>
<dbReference type="EMBL" id="VSRR010000017">
    <property type="protein sequence ID" value="MPC08100.1"/>
    <property type="molecule type" value="Genomic_DNA"/>
</dbReference>
<keyword evidence="2" id="KW-1185">Reference proteome</keyword>
<dbReference type="Proteomes" id="UP000324222">
    <property type="component" value="Unassembled WGS sequence"/>
</dbReference>
<evidence type="ECO:0000313" key="1">
    <source>
        <dbReference type="EMBL" id="MPC08100.1"/>
    </source>
</evidence>
<dbReference type="AlphaFoldDB" id="A0A5B7CFQ2"/>
<sequence>MDAEDQTSSILELTVNAQELTLSSPQDMSEPRKTRILSHRRSHHVHYLVVDLQNYWVQDFTRLEDEGITNTWLYFSTRSSLSSQSDVGLRRNGSLGLTLECWPELTRSDRVRCRPLTLIEDQTDPNKEWLR</sequence>
<name>A0A5B7CFQ2_PORTR</name>
<evidence type="ECO:0000313" key="2">
    <source>
        <dbReference type="Proteomes" id="UP000324222"/>
    </source>
</evidence>